<dbReference type="GO" id="GO:0051287">
    <property type="term" value="F:NAD binding"/>
    <property type="evidence" value="ECO:0007669"/>
    <property type="project" value="InterPro"/>
</dbReference>
<evidence type="ECO:0000256" key="5">
    <source>
        <dbReference type="RuleBase" id="RU003719"/>
    </source>
</evidence>
<evidence type="ECO:0000259" key="6">
    <source>
        <dbReference type="Pfam" id="PF00389"/>
    </source>
</evidence>
<keyword evidence="4" id="KW-0520">NAD</keyword>
<evidence type="ECO:0000256" key="4">
    <source>
        <dbReference type="ARBA" id="ARBA00023027"/>
    </source>
</evidence>
<dbReference type="InterPro" id="IPR006139">
    <property type="entry name" value="D-isomer_2_OHA_DH_cat_dom"/>
</dbReference>
<dbReference type="PANTHER" id="PTHR42789:SF1">
    <property type="entry name" value="D-ISOMER SPECIFIC 2-HYDROXYACID DEHYDROGENASE FAMILY PROTEIN (AFU_ORTHOLOGUE AFUA_6G10090)"/>
    <property type="match status" value="1"/>
</dbReference>
<dbReference type="GO" id="GO:0016616">
    <property type="term" value="F:oxidoreductase activity, acting on the CH-OH group of donors, NAD or NADP as acceptor"/>
    <property type="evidence" value="ECO:0007669"/>
    <property type="project" value="InterPro"/>
</dbReference>
<keyword evidence="9" id="KW-1185">Reference proteome</keyword>
<evidence type="ECO:0000313" key="9">
    <source>
        <dbReference type="Proteomes" id="UP000589626"/>
    </source>
</evidence>
<reference evidence="8 9" key="1">
    <citation type="submission" date="2020-08" db="EMBL/GenBank/DDBJ databases">
        <title>Sequencing the genomes of 1000 actinobacteria strains.</title>
        <authorList>
            <person name="Klenk H.-P."/>
        </authorList>
    </citation>
    <scope>NUCLEOTIDE SEQUENCE [LARGE SCALE GENOMIC DNA]</scope>
    <source>
        <strain evidence="8 9">DSM 105498</strain>
    </source>
</reference>
<dbReference type="SUPFAM" id="SSF51735">
    <property type="entry name" value="NAD(P)-binding Rossmann-fold domains"/>
    <property type="match status" value="1"/>
</dbReference>
<comment type="similarity">
    <text evidence="1 5">Belongs to the D-isomer specific 2-hydroxyacid dehydrogenase family.</text>
</comment>
<feature type="domain" description="D-isomer specific 2-hydroxyacid dehydrogenase catalytic" evidence="6">
    <location>
        <begin position="38"/>
        <end position="316"/>
    </location>
</feature>
<name>A0A7W4Z1J6_9ACTN</name>
<dbReference type="PANTHER" id="PTHR42789">
    <property type="entry name" value="D-ISOMER SPECIFIC 2-HYDROXYACID DEHYDROGENASE FAMILY PROTEIN (AFU_ORTHOLOGUE AFUA_6G10090)"/>
    <property type="match status" value="1"/>
</dbReference>
<dbReference type="InterPro" id="IPR029752">
    <property type="entry name" value="D-isomer_DH_CS1"/>
</dbReference>
<protein>
    <submittedName>
        <fullName evidence="8">Phosphoglycerate dehydrogenase-like enzyme</fullName>
    </submittedName>
</protein>
<proteinExistence type="inferred from homology"/>
<dbReference type="PROSITE" id="PS00065">
    <property type="entry name" value="D_2_HYDROXYACID_DH_1"/>
    <property type="match status" value="1"/>
</dbReference>
<gene>
    <name evidence="8" type="ORF">FHU40_002751</name>
</gene>
<dbReference type="InterPro" id="IPR050857">
    <property type="entry name" value="D-2-hydroxyacid_DH"/>
</dbReference>
<dbReference type="InterPro" id="IPR036291">
    <property type="entry name" value="NAD(P)-bd_dom_sf"/>
</dbReference>
<dbReference type="EMBL" id="JACHWR010000002">
    <property type="protein sequence ID" value="MBB3042933.1"/>
    <property type="molecule type" value="Genomic_DNA"/>
</dbReference>
<accession>A0A7W4Z1J6</accession>
<keyword evidence="2" id="KW-0028">Amino-acid biosynthesis</keyword>
<keyword evidence="3 5" id="KW-0560">Oxidoreductase</keyword>
<evidence type="ECO:0000259" key="7">
    <source>
        <dbReference type="Pfam" id="PF02826"/>
    </source>
</evidence>
<evidence type="ECO:0000313" key="8">
    <source>
        <dbReference type="EMBL" id="MBB3042933.1"/>
    </source>
</evidence>
<dbReference type="Proteomes" id="UP000589626">
    <property type="component" value="Unassembled WGS sequence"/>
</dbReference>
<evidence type="ECO:0000256" key="2">
    <source>
        <dbReference type="ARBA" id="ARBA00022605"/>
    </source>
</evidence>
<dbReference type="Gene3D" id="3.40.50.720">
    <property type="entry name" value="NAD(P)-binding Rossmann-like Domain"/>
    <property type="match status" value="2"/>
</dbReference>
<evidence type="ECO:0000256" key="3">
    <source>
        <dbReference type="ARBA" id="ARBA00023002"/>
    </source>
</evidence>
<dbReference type="RefSeq" id="WP_183592842.1">
    <property type="nucleotide sequence ID" value="NZ_JACHWR010000002.1"/>
</dbReference>
<dbReference type="Pfam" id="PF00389">
    <property type="entry name" value="2-Hacid_dh"/>
    <property type="match status" value="1"/>
</dbReference>
<dbReference type="Pfam" id="PF02826">
    <property type="entry name" value="2-Hacid_dh_C"/>
    <property type="match status" value="1"/>
</dbReference>
<dbReference type="SUPFAM" id="SSF52283">
    <property type="entry name" value="Formate/glycerate dehydrogenase catalytic domain-like"/>
    <property type="match status" value="1"/>
</dbReference>
<dbReference type="InterPro" id="IPR006140">
    <property type="entry name" value="D-isomer_DH_NAD-bd"/>
</dbReference>
<dbReference type="AlphaFoldDB" id="A0A7W4Z1J6"/>
<feature type="domain" description="D-isomer specific 2-hydroxyacid dehydrogenase NAD-binding" evidence="7">
    <location>
        <begin position="115"/>
        <end position="289"/>
    </location>
</feature>
<dbReference type="CDD" id="cd12169">
    <property type="entry name" value="PGDH_like_1"/>
    <property type="match status" value="1"/>
</dbReference>
<sequence>MPEPIHCVILDDYQGVALSYADWSSLDGVTVSAVGDHVADEDLLAEILEGAEVLVLMRERTPLTRALLARVPSLRLVVTTGMRNAAIDLEACRERDVVVCGTGALATPTVELTWALILGLARHLVAESELFADATTPWQSTVGTDLAGATLGVVGLGRIGSRVAVVGAAFGMDVIAWSPHLTAERAAEAGVRSVSKHELFAGSDFVSLHLALAASTRGIVAEPELAAMRPSAYLVNTARAGLVDTGALVAALAEERIAGAGLDVYDEEPLPGDHPLLALSNVLAVPHLGYVTEGNYRTFFAEAVEDVAAWRAGSPVRVVG</sequence>
<dbReference type="GO" id="GO:0008652">
    <property type="term" value="P:amino acid biosynthetic process"/>
    <property type="evidence" value="ECO:0007669"/>
    <property type="project" value="UniProtKB-KW"/>
</dbReference>
<evidence type="ECO:0000256" key="1">
    <source>
        <dbReference type="ARBA" id="ARBA00005854"/>
    </source>
</evidence>
<organism evidence="8 9">
    <name type="scientific">Nocardioides soli</name>
    <dbReference type="NCBI Taxonomy" id="1036020"/>
    <lineage>
        <taxon>Bacteria</taxon>
        <taxon>Bacillati</taxon>
        <taxon>Actinomycetota</taxon>
        <taxon>Actinomycetes</taxon>
        <taxon>Propionibacteriales</taxon>
        <taxon>Nocardioidaceae</taxon>
        <taxon>Nocardioides</taxon>
    </lineage>
</organism>
<comment type="caution">
    <text evidence="8">The sequence shown here is derived from an EMBL/GenBank/DDBJ whole genome shotgun (WGS) entry which is preliminary data.</text>
</comment>